<protein>
    <recommendedName>
        <fullName evidence="3">N-acetyl-D-glucosamine kinase</fullName>
        <ecNumber evidence="2">2.7.1.59</ecNumber>
    </recommendedName>
    <alternativeName>
        <fullName evidence="4">GlcNAc kinase</fullName>
    </alternativeName>
</protein>
<reference evidence="6 7" key="1">
    <citation type="submission" date="2018-03" db="EMBL/GenBank/DDBJ databases">
        <authorList>
            <person name="Fogelqvist J."/>
        </authorList>
    </citation>
    <scope>NUCLEOTIDE SEQUENCE [LARGE SCALE GENOMIC DNA]</scope>
</reference>
<feature type="domain" description="ATPase BadF/BadG/BcrA/BcrD type" evidence="5">
    <location>
        <begin position="12"/>
        <end position="319"/>
    </location>
</feature>
<gene>
    <name evidence="6" type="ORF">PLBR_LOCUS1116</name>
</gene>
<dbReference type="GO" id="GO:0045127">
    <property type="term" value="F:N-acetylglucosamine kinase activity"/>
    <property type="evidence" value="ECO:0007669"/>
    <property type="project" value="UniProtKB-EC"/>
</dbReference>
<keyword evidence="6" id="KW-0496">Mitochondrion</keyword>
<dbReference type="Proteomes" id="UP000290189">
    <property type="component" value="Unassembled WGS sequence"/>
</dbReference>
<dbReference type="InterPro" id="IPR043129">
    <property type="entry name" value="ATPase_NBD"/>
</dbReference>
<dbReference type="EMBL" id="OVEO01000002">
    <property type="protein sequence ID" value="SPQ93901.1"/>
    <property type="molecule type" value="Genomic_DNA"/>
</dbReference>
<dbReference type="CDD" id="cd24081">
    <property type="entry name" value="ASKHA_NBD_DdNAGK-like"/>
    <property type="match status" value="1"/>
</dbReference>
<dbReference type="PANTHER" id="PTHR43190:SF3">
    <property type="entry name" value="N-ACETYL-D-GLUCOSAMINE KINASE"/>
    <property type="match status" value="1"/>
</dbReference>
<dbReference type="Gene3D" id="3.30.420.40">
    <property type="match status" value="2"/>
</dbReference>
<dbReference type="EC" id="2.7.1.59" evidence="2"/>
<evidence type="ECO:0000256" key="3">
    <source>
        <dbReference type="ARBA" id="ARBA00014974"/>
    </source>
</evidence>
<evidence type="ECO:0000313" key="6">
    <source>
        <dbReference type="EMBL" id="SPQ93901.1"/>
    </source>
</evidence>
<evidence type="ECO:0000256" key="4">
    <source>
        <dbReference type="ARBA" id="ARBA00031123"/>
    </source>
</evidence>
<dbReference type="SUPFAM" id="SSF53067">
    <property type="entry name" value="Actin-like ATPase domain"/>
    <property type="match status" value="2"/>
</dbReference>
<dbReference type="Pfam" id="PF01869">
    <property type="entry name" value="BcrAD_BadFG"/>
    <property type="match status" value="1"/>
</dbReference>
<accession>A0A3P3Y137</accession>
<evidence type="ECO:0000259" key="5">
    <source>
        <dbReference type="Pfam" id="PF01869"/>
    </source>
</evidence>
<dbReference type="InterPro" id="IPR052519">
    <property type="entry name" value="Euk-type_GlcNAc_Kinase"/>
</dbReference>
<dbReference type="InterPro" id="IPR002731">
    <property type="entry name" value="ATPase_BadF"/>
</dbReference>
<proteinExistence type="inferred from homology"/>
<comment type="similarity">
    <text evidence="1">Belongs to the eukaryotic-type N-acetylglucosamine kinase family.</text>
</comment>
<evidence type="ECO:0000256" key="1">
    <source>
        <dbReference type="ARBA" id="ARBA00006198"/>
    </source>
</evidence>
<organism evidence="6 7">
    <name type="scientific">Plasmodiophora brassicae</name>
    <name type="common">Clubroot disease agent</name>
    <dbReference type="NCBI Taxonomy" id="37360"/>
    <lineage>
        <taxon>Eukaryota</taxon>
        <taxon>Sar</taxon>
        <taxon>Rhizaria</taxon>
        <taxon>Endomyxa</taxon>
        <taxon>Phytomyxea</taxon>
        <taxon>Plasmodiophorida</taxon>
        <taxon>Plasmodiophoridae</taxon>
        <taxon>Plasmodiophora</taxon>
    </lineage>
</organism>
<evidence type="ECO:0000313" key="7">
    <source>
        <dbReference type="Proteomes" id="UP000290189"/>
    </source>
</evidence>
<dbReference type="PANTHER" id="PTHR43190">
    <property type="entry name" value="N-ACETYL-D-GLUCOSAMINE KINASE"/>
    <property type="match status" value="1"/>
</dbReference>
<geneLocation type="mitochondrion" evidence="6"/>
<evidence type="ECO:0000256" key="2">
    <source>
        <dbReference type="ARBA" id="ARBA00012122"/>
    </source>
</evidence>
<dbReference type="AlphaFoldDB" id="A0A3P3Y137"/>
<name>A0A3P3Y137_PLABS</name>
<sequence>MTGVEVEDPVGVGIDGGGSYTKVVIVSMATGEFLSGPDAIVTGPANWNSVGAEAAQRAIREALTGALKVAGRPARDVVAIAACISGLHTDADASMVISWLQPDFPNALVEAFNDVVAAVVSGTNGVLNGFAVIAGTGSNCMAVEGAHQEFAGGWGPLLGSGGSGHSISSAALAACCRAIDGRGPSTILVEQMEKALGWDAGSFSSVILGWMYDNGGRRTWAEVASLAPVVFNAEAAGDPVAVSIIKDAAAEQALAVETVARKMGWTDDDCPPRPLVLVGSLWKQPSMLHSFVDELNLRKVPHRIVLPDISAAQGAALLARRSYLARE</sequence>